<dbReference type="PANTHER" id="PTHR30419">
    <property type="entry name" value="HTH-TYPE TRANSCRIPTIONAL REGULATOR YBHD"/>
    <property type="match status" value="1"/>
</dbReference>
<evidence type="ECO:0000256" key="3">
    <source>
        <dbReference type="ARBA" id="ARBA00023125"/>
    </source>
</evidence>
<gene>
    <name evidence="6" type="ORF">NDM98_00530</name>
</gene>
<dbReference type="EMBL" id="JAMQJY010000001">
    <property type="protein sequence ID" value="MCM2674151.1"/>
    <property type="molecule type" value="Genomic_DNA"/>
</dbReference>
<keyword evidence="3" id="KW-0238">DNA-binding</keyword>
<feature type="domain" description="HTH lysR-type" evidence="5">
    <location>
        <begin position="1"/>
        <end position="58"/>
    </location>
</feature>
<sequence>MEWHHFEYFQTLARTEHMIKSAELLSVSQPALSRSIKRLEQELGVPLFDRKGRSIVLNKYGKIFLERVNRITFELSEAKKELSEMIEPNSGEVTLGFLHTLGPSFIPELIRSFMVQFPKIKLNLVQNNSHALMKQLNSGDIDLCLVPEVHLQKRTKWTLIKSEELFITLPTTHRLAHLSELRLDQVEHDSFIFLKSGYSLRHTTDEIFSELGIMPNITFEGEEVQTIAGLIASGLGISLLPKIAEAKENKIVQIPVHSIECNRLIGVCWNEDSYLSAASQNLITHILDMYKHRT</sequence>
<keyword evidence="2" id="KW-0805">Transcription regulation</keyword>
<evidence type="ECO:0000259" key="5">
    <source>
        <dbReference type="PROSITE" id="PS50931"/>
    </source>
</evidence>
<keyword evidence="4" id="KW-0804">Transcription</keyword>
<dbReference type="PANTHER" id="PTHR30419:SF28">
    <property type="entry name" value="HTH-TYPE TRANSCRIPTIONAL REGULATOR BSDA"/>
    <property type="match status" value="1"/>
</dbReference>
<dbReference type="Pfam" id="PF03466">
    <property type="entry name" value="LysR_substrate"/>
    <property type="match status" value="1"/>
</dbReference>
<name>A0ABT0XE26_9BACI</name>
<dbReference type="Proteomes" id="UP001203665">
    <property type="component" value="Unassembled WGS sequence"/>
</dbReference>
<evidence type="ECO:0000256" key="4">
    <source>
        <dbReference type="ARBA" id="ARBA00023163"/>
    </source>
</evidence>
<keyword evidence="7" id="KW-1185">Reference proteome</keyword>
<evidence type="ECO:0000313" key="6">
    <source>
        <dbReference type="EMBL" id="MCM2674151.1"/>
    </source>
</evidence>
<accession>A0ABT0XE26</accession>
<dbReference type="Gene3D" id="1.10.10.10">
    <property type="entry name" value="Winged helix-like DNA-binding domain superfamily/Winged helix DNA-binding domain"/>
    <property type="match status" value="1"/>
</dbReference>
<dbReference type="RefSeq" id="WP_251603209.1">
    <property type="nucleotide sequence ID" value="NZ_JAMQJY010000001.1"/>
</dbReference>
<proteinExistence type="inferred from homology"/>
<dbReference type="PRINTS" id="PR00039">
    <property type="entry name" value="HTHLYSR"/>
</dbReference>
<dbReference type="SUPFAM" id="SSF53850">
    <property type="entry name" value="Periplasmic binding protein-like II"/>
    <property type="match status" value="1"/>
</dbReference>
<reference evidence="6" key="1">
    <citation type="submission" date="2022-06" db="EMBL/GenBank/DDBJ databases">
        <title>Alkalicoccobacillus porphyridii sp. nov., isolated from a marine red alga, Porphyridium purpureum and reclassification of Shouchella plakortidis and Shouchella gibsonii as Alkalicoccobacillus plakortidis comb. nov. and Alkalicoccobacillus gibsonii comb. nov.</title>
        <authorList>
            <person name="Kim K.H."/>
            <person name="Lee J.K."/>
            <person name="Han D.M."/>
            <person name="Baek J.H."/>
            <person name="Jeon C.O."/>
        </authorList>
    </citation>
    <scope>NUCLEOTIDE SEQUENCE</scope>
    <source>
        <strain evidence="6">DSM 19153</strain>
    </source>
</reference>
<dbReference type="Gene3D" id="3.40.190.290">
    <property type="match status" value="1"/>
</dbReference>
<dbReference type="InterPro" id="IPR036390">
    <property type="entry name" value="WH_DNA-bd_sf"/>
</dbReference>
<dbReference type="SUPFAM" id="SSF46785">
    <property type="entry name" value="Winged helix' DNA-binding domain"/>
    <property type="match status" value="1"/>
</dbReference>
<comment type="similarity">
    <text evidence="1">Belongs to the LysR transcriptional regulatory family.</text>
</comment>
<dbReference type="InterPro" id="IPR050950">
    <property type="entry name" value="HTH-type_LysR_regulators"/>
</dbReference>
<dbReference type="PROSITE" id="PS50931">
    <property type="entry name" value="HTH_LYSR"/>
    <property type="match status" value="1"/>
</dbReference>
<evidence type="ECO:0000313" key="7">
    <source>
        <dbReference type="Proteomes" id="UP001203665"/>
    </source>
</evidence>
<dbReference type="InterPro" id="IPR005119">
    <property type="entry name" value="LysR_subst-bd"/>
</dbReference>
<organism evidence="6 7">
    <name type="scientific">Alkalicoccobacillus plakortidis</name>
    <dbReference type="NCBI Taxonomy" id="444060"/>
    <lineage>
        <taxon>Bacteria</taxon>
        <taxon>Bacillati</taxon>
        <taxon>Bacillota</taxon>
        <taxon>Bacilli</taxon>
        <taxon>Bacillales</taxon>
        <taxon>Bacillaceae</taxon>
        <taxon>Alkalicoccobacillus</taxon>
    </lineage>
</organism>
<dbReference type="InterPro" id="IPR000847">
    <property type="entry name" value="LysR_HTH_N"/>
</dbReference>
<evidence type="ECO:0000256" key="2">
    <source>
        <dbReference type="ARBA" id="ARBA00023015"/>
    </source>
</evidence>
<protein>
    <submittedName>
        <fullName evidence="6">LysR family transcriptional regulator</fullName>
    </submittedName>
</protein>
<comment type="caution">
    <text evidence="6">The sequence shown here is derived from an EMBL/GenBank/DDBJ whole genome shotgun (WGS) entry which is preliminary data.</text>
</comment>
<dbReference type="Pfam" id="PF00126">
    <property type="entry name" value="HTH_1"/>
    <property type="match status" value="1"/>
</dbReference>
<evidence type="ECO:0000256" key="1">
    <source>
        <dbReference type="ARBA" id="ARBA00009437"/>
    </source>
</evidence>
<dbReference type="InterPro" id="IPR036388">
    <property type="entry name" value="WH-like_DNA-bd_sf"/>
</dbReference>